<reference evidence="3" key="1">
    <citation type="submission" date="2013-01" db="EMBL/GenBank/DDBJ databases">
        <title>Draft Genome Sequence of a Mulberry Tree, Morus notabilis C.K. Schneid.</title>
        <authorList>
            <person name="He N."/>
            <person name="Zhao S."/>
        </authorList>
    </citation>
    <scope>NUCLEOTIDE SEQUENCE</scope>
</reference>
<keyword evidence="3" id="KW-1185">Reference proteome</keyword>
<dbReference type="EMBL" id="KE345913">
    <property type="protein sequence ID" value="EXC20284.1"/>
    <property type="molecule type" value="Genomic_DNA"/>
</dbReference>
<proteinExistence type="predicted"/>
<gene>
    <name evidence="2" type="ORF">L484_020502</name>
</gene>
<dbReference type="Proteomes" id="UP000030645">
    <property type="component" value="Unassembled WGS sequence"/>
</dbReference>
<dbReference type="AlphaFoldDB" id="W9S0N0"/>
<keyword evidence="1" id="KW-1133">Transmembrane helix</keyword>
<keyword evidence="1" id="KW-0472">Membrane</keyword>
<evidence type="ECO:0000313" key="2">
    <source>
        <dbReference type="EMBL" id="EXC20284.1"/>
    </source>
</evidence>
<evidence type="ECO:0000256" key="1">
    <source>
        <dbReference type="SAM" id="Phobius"/>
    </source>
</evidence>
<sequence>MEKSTLHSMMMAATMIMMLIILCYREINIIRLLGLSLDVFDNKVRTEFPREKKKINFDSLNIKDGQKKGYNTLSIYDTLRLYYLHPPGHQIHPDDLDDHWSSARASFEIPRVIQMTRMTASHRSKQGCRSLDVCFLYLSMILNHDS</sequence>
<feature type="transmembrane region" description="Helical" evidence="1">
    <location>
        <begin position="6"/>
        <end position="24"/>
    </location>
</feature>
<name>W9S0N0_9ROSA</name>
<protein>
    <submittedName>
        <fullName evidence="2">Uncharacterized protein</fullName>
    </submittedName>
</protein>
<evidence type="ECO:0000313" key="3">
    <source>
        <dbReference type="Proteomes" id="UP000030645"/>
    </source>
</evidence>
<organism evidence="2 3">
    <name type="scientific">Morus notabilis</name>
    <dbReference type="NCBI Taxonomy" id="981085"/>
    <lineage>
        <taxon>Eukaryota</taxon>
        <taxon>Viridiplantae</taxon>
        <taxon>Streptophyta</taxon>
        <taxon>Embryophyta</taxon>
        <taxon>Tracheophyta</taxon>
        <taxon>Spermatophyta</taxon>
        <taxon>Magnoliopsida</taxon>
        <taxon>eudicotyledons</taxon>
        <taxon>Gunneridae</taxon>
        <taxon>Pentapetalae</taxon>
        <taxon>rosids</taxon>
        <taxon>fabids</taxon>
        <taxon>Rosales</taxon>
        <taxon>Moraceae</taxon>
        <taxon>Moreae</taxon>
        <taxon>Morus</taxon>
    </lineage>
</organism>
<accession>W9S0N0</accession>
<keyword evidence="1" id="KW-0812">Transmembrane</keyword>